<dbReference type="EMBL" id="SIXI01000003">
    <property type="protein sequence ID" value="TBO31204.1"/>
    <property type="molecule type" value="Genomic_DNA"/>
</dbReference>
<keyword evidence="3" id="KW-1185">Reference proteome</keyword>
<name>A0A4Q9GYU1_9BURK</name>
<dbReference type="Pfam" id="PF00561">
    <property type="entry name" value="Abhydrolase_1"/>
    <property type="match status" value="1"/>
</dbReference>
<protein>
    <submittedName>
        <fullName evidence="2">Triacylglycerol lipase</fullName>
    </submittedName>
</protein>
<dbReference type="OrthoDB" id="2004167at2"/>
<dbReference type="Proteomes" id="UP000292120">
    <property type="component" value="Unassembled WGS sequence"/>
</dbReference>
<dbReference type="AlphaFoldDB" id="A0A4Q9GYU1"/>
<gene>
    <name evidence="2" type="ORF">EYS42_08110</name>
</gene>
<proteinExistence type="predicted"/>
<evidence type="ECO:0000313" key="2">
    <source>
        <dbReference type="EMBL" id="TBO31204.1"/>
    </source>
</evidence>
<dbReference type="InterPro" id="IPR000073">
    <property type="entry name" value="AB_hydrolase_1"/>
</dbReference>
<dbReference type="InterPro" id="IPR029058">
    <property type="entry name" value="AB_hydrolase_fold"/>
</dbReference>
<accession>A0A4Q9GYU1</accession>
<evidence type="ECO:0000313" key="3">
    <source>
        <dbReference type="Proteomes" id="UP000292120"/>
    </source>
</evidence>
<comment type="caution">
    <text evidence="2">The sequence shown here is derived from an EMBL/GenBank/DDBJ whole genome shotgun (WGS) entry which is preliminary data.</text>
</comment>
<organism evidence="2 3">
    <name type="scientific">Aquabacterium lacunae</name>
    <dbReference type="NCBI Taxonomy" id="2528630"/>
    <lineage>
        <taxon>Bacteria</taxon>
        <taxon>Pseudomonadati</taxon>
        <taxon>Pseudomonadota</taxon>
        <taxon>Betaproteobacteria</taxon>
        <taxon>Burkholderiales</taxon>
        <taxon>Aquabacterium</taxon>
    </lineage>
</organism>
<evidence type="ECO:0000259" key="1">
    <source>
        <dbReference type="Pfam" id="PF00561"/>
    </source>
</evidence>
<feature type="domain" description="AB hydrolase-1" evidence="1">
    <location>
        <begin position="159"/>
        <end position="269"/>
    </location>
</feature>
<dbReference type="Gene3D" id="3.40.50.1820">
    <property type="entry name" value="alpha/beta hydrolase"/>
    <property type="match status" value="1"/>
</dbReference>
<reference evidence="2 3" key="1">
    <citation type="submission" date="2019-02" db="EMBL/GenBank/DDBJ databases">
        <title>Aquabacterium sp. strain KMB7.</title>
        <authorList>
            <person name="Chen W.-M."/>
        </authorList>
    </citation>
    <scope>NUCLEOTIDE SEQUENCE [LARGE SCALE GENOMIC DNA]</scope>
    <source>
        <strain evidence="2 3">KMB7</strain>
    </source>
</reference>
<sequence length="423" mass="45075">MSLAEVDHAAGVHKSHPFALGQFAGFFHADDLASFELLRRLWRFPGMGQQRQRQGHGHEHRATNHSKSFQVRYAICTVYIGVCVSGLEPGYAGVHPFVYLESQPMTRIAPGWGRLGRLVTMAVGLLAAASVTSPARAQAHTPAPSTATTAATSAQTRHPIVLVHGLMGWDAILGYDYWYGIPTALRKGGATVLVAKVSAVHDNNVRGEQLLAQLQQWAAAKGYRKFNLIGHSQGGPTVRYVAGVAPELVASVTTVGSPHVIDATNPDPVLQQLLADPKTVASVGKFIDTLSGSPTLPQDPEALKAWATDTARFNSAFPAGAPLQPCRSGPELASNGVRYYSVAGVGVKTNAWDPVDALFKAGPEPSDGLVTVCAAHWGKMLRADYPWNHMDQINQVFGLIGKGAPDPVAFYVGQAGRLKAMGL</sequence>
<dbReference type="SUPFAM" id="SSF53474">
    <property type="entry name" value="alpha/beta-Hydrolases"/>
    <property type="match status" value="1"/>
</dbReference>